<evidence type="ECO:0000259" key="1">
    <source>
        <dbReference type="Pfam" id="PF18942"/>
    </source>
</evidence>
<dbReference type="AlphaFoldDB" id="J9H6K7"/>
<name>J9H6K7_9ZZZZ</name>
<comment type="caution">
    <text evidence="2">The sequence shown here is derived from an EMBL/GenBank/DDBJ whole genome shotgun (WGS) entry which is preliminary data.</text>
</comment>
<dbReference type="PROSITE" id="PS51257">
    <property type="entry name" value="PROKAR_LIPOPROTEIN"/>
    <property type="match status" value="1"/>
</dbReference>
<gene>
    <name evidence="2" type="ORF">EVA_02187</name>
</gene>
<organism evidence="2">
    <name type="scientific">gut metagenome</name>
    <dbReference type="NCBI Taxonomy" id="749906"/>
    <lineage>
        <taxon>unclassified sequences</taxon>
        <taxon>metagenomes</taxon>
        <taxon>organismal metagenomes</taxon>
    </lineage>
</organism>
<reference evidence="2" key="1">
    <citation type="journal article" date="2012" name="PLoS ONE">
        <title>Gene sets for utilization of primary and secondary nutrition supplies in the distal gut of endangered iberian lynx.</title>
        <authorList>
            <person name="Alcaide M."/>
            <person name="Messina E."/>
            <person name="Richter M."/>
            <person name="Bargiela R."/>
            <person name="Peplies J."/>
            <person name="Huws S.A."/>
            <person name="Newbold C.J."/>
            <person name="Golyshin P.N."/>
            <person name="Simon M.A."/>
            <person name="Lopez G."/>
            <person name="Yakimov M.M."/>
            <person name="Ferrer M."/>
        </authorList>
    </citation>
    <scope>NUCLEOTIDE SEQUENCE</scope>
</reference>
<dbReference type="EMBL" id="AMCI01000330">
    <property type="protein sequence ID" value="EJX09740.1"/>
    <property type="molecule type" value="Genomic_DNA"/>
</dbReference>
<protein>
    <recommendedName>
        <fullName evidence="1">DUF5689 domain-containing protein</fullName>
    </recommendedName>
</protein>
<dbReference type="InterPro" id="IPR043744">
    <property type="entry name" value="DUF5689"/>
</dbReference>
<feature type="domain" description="DUF5689" evidence="1">
    <location>
        <begin position="56"/>
        <end position="290"/>
    </location>
</feature>
<accession>J9H6K7</accession>
<sequence length="294" mass="32281">MIIHPKRKEKMIMKKFLSILSAALLLCGVGFTSCDNWDEPVTGNAFGNNNIREGRTISIAALKDRYTDVIQGDKQCQEITGTARIEGVVIGDDETGNIYSQIVVADETGAIVVSINKSGLYAFTPVGQKVVIDCKGLHIGGYGKQAQLGVPYNGSIGRMPIYVWEQHVRLLDEPKLYYKELKPLVIESAEALKKLDKKNAPLLVTFKGVTIPNAESGKVFASEDDKPFDKATFVEHDMKFVGGGACAPLHTSPYAHFADEKLPKGELNVTGILANFKGQWQLVVRTLDDVKRIK</sequence>
<proteinExistence type="predicted"/>
<dbReference type="Pfam" id="PF18942">
    <property type="entry name" value="DUF5689"/>
    <property type="match status" value="1"/>
</dbReference>
<evidence type="ECO:0000313" key="2">
    <source>
        <dbReference type="EMBL" id="EJX09740.1"/>
    </source>
</evidence>